<dbReference type="InterPro" id="IPR011990">
    <property type="entry name" value="TPR-like_helical_dom_sf"/>
</dbReference>
<proteinExistence type="predicted"/>
<dbReference type="InterPro" id="IPR008969">
    <property type="entry name" value="CarboxyPept-like_regulatory"/>
</dbReference>
<comment type="subcellular location">
    <subcellularLocation>
        <location evidence="1">Cell outer membrane</location>
    </subcellularLocation>
</comment>
<evidence type="ECO:0000313" key="7">
    <source>
        <dbReference type="Proteomes" id="UP000597338"/>
    </source>
</evidence>
<dbReference type="PRINTS" id="PR01021">
    <property type="entry name" value="OMPADOMAIN"/>
</dbReference>
<keyword evidence="2 4" id="KW-0472">Membrane</keyword>
<dbReference type="InterPro" id="IPR050330">
    <property type="entry name" value="Bact_OuterMem_StrucFunc"/>
</dbReference>
<evidence type="ECO:0000256" key="4">
    <source>
        <dbReference type="PROSITE-ProRule" id="PRU00473"/>
    </source>
</evidence>
<dbReference type="Gene3D" id="2.60.40.1120">
    <property type="entry name" value="Carboxypeptidase-like, regulatory domain"/>
    <property type="match status" value="1"/>
</dbReference>
<dbReference type="CDD" id="cd07185">
    <property type="entry name" value="OmpA_C-like"/>
    <property type="match status" value="1"/>
</dbReference>
<evidence type="ECO:0000313" key="6">
    <source>
        <dbReference type="EMBL" id="GGC46448.1"/>
    </source>
</evidence>
<dbReference type="PANTHER" id="PTHR30329:SF21">
    <property type="entry name" value="LIPOPROTEIN YIAD-RELATED"/>
    <property type="match status" value="1"/>
</dbReference>
<dbReference type="Pfam" id="PF07676">
    <property type="entry name" value="PD40"/>
    <property type="match status" value="1"/>
</dbReference>
<gene>
    <name evidence="6" type="ORF">GCM10011386_43380</name>
</gene>
<dbReference type="EMBL" id="BMIK01000024">
    <property type="protein sequence ID" value="GGC46448.1"/>
    <property type="molecule type" value="Genomic_DNA"/>
</dbReference>
<evidence type="ECO:0000256" key="1">
    <source>
        <dbReference type="ARBA" id="ARBA00004442"/>
    </source>
</evidence>
<keyword evidence="3" id="KW-0998">Cell outer membrane</keyword>
<organism evidence="6 7">
    <name type="scientific">Parapedobacter defluvii</name>
    <dbReference type="NCBI Taxonomy" id="2045106"/>
    <lineage>
        <taxon>Bacteria</taxon>
        <taxon>Pseudomonadati</taxon>
        <taxon>Bacteroidota</taxon>
        <taxon>Sphingobacteriia</taxon>
        <taxon>Sphingobacteriales</taxon>
        <taxon>Sphingobacteriaceae</taxon>
        <taxon>Parapedobacter</taxon>
    </lineage>
</organism>
<dbReference type="RefSeq" id="WP_188753568.1">
    <property type="nucleotide sequence ID" value="NZ_BMIK01000024.1"/>
</dbReference>
<feature type="domain" description="OmpA-like" evidence="5">
    <location>
        <begin position="521"/>
        <end position="643"/>
    </location>
</feature>
<evidence type="ECO:0000259" key="5">
    <source>
        <dbReference type="PROSITE" id="PS51123"/>
    </source>
</evidence>
<reference evidence="7" key="1">
    <citation type="journal article" date="2019" name="Int. J. Syst. Evol. Microbiol.">
        <title>The Global Catalogue of Microorganisms (GCM) 10K type strain sequencing project: providing services to taxonomists for standard genome sequencing and annotation.</title>
        <authorList>
            <consortium name="The Broad Institute Genomics Platform"/>
            <consortium name="The Broad Institute Genome Sequencing Center for Infectious Disease"/>
            <person name="Wu L."/>
            <person name="Ma J."/>
        </authorList>
    </citation>
    <scope>NUCLEOTIDE SEQUENCE [LARGE SCALE GENOMIC DNA]</scope>
    <source>
        <strain evidence="7">CGMCC 1.15342</strain>
    </source>
</reference>
<dbReference type="InterPro" id="IPR006665">
    <property type="entry name" value="OmpA-like"/>
</dbReference>
<keyword evidence="7" id="KW-1185">Reference proteome</keyword>
<dbReference type="SUPFAM" id="SSF49464">
    <property type="entry name" value="Carboxypeptidase regulatory domain-like"/>
    <property type="match status" value="1"/>
</dbReference>
<dbReference type="SUPFAM" id="SSF81901">
    <property type="entry name" value="HCP-like"/>
    <property type="match status" value="1"/>
</dbReference>
<accession>A0ABQ1N0B1</accession>
<dbReference type="InterPro" id="IPR036737">
    <property type="entry name" value="OmpA-like_sf"/>
</dbReference>
<evidence type="ECO:0000256" key="2">
    <source>
        <dbReference type="ARBA" id="ARBA00023136"/>
    </source>
</evidence>
<dbReference type="InterPro" id="IPR006664">
    <property type="entry name" value="OMP_bac"/>
</dbReference>
<dbReference type="Proteomes" id="UP000597338">
    <property type="component" value="Unassembled WGS sequence"/>
</dbReference>
<sequence>MKFFDTKANLILGLCLFVIVPLQAQYSLLKSADREFDAFNFIKAIELYQRAYEAKPDIRTAERLAESYYHIRNYREAETWYARLANHDEAKIDHILQYGHVLRNNSKFREAKAQYQRVALKADGIISKEELNILYASCDSAVVWLENPVKAVEVKNQKKWNSAQAEFGATKGPDGLYFASDRFDGAAKPDVIYGWTGNPYLSMYVAKENTVGKVDATWGDGANHFGPATFSKQRNEIYFAVTRNLTREEKRKAGKDVTVNIEIFSNSLDSANWGADAVPFRYNNITEWSVGDPFLTTSGDTLYFTSDMPGGKGGTDIYYVVRQGDGTWGDAVNLGDAVNTPGDERFPAIDDRGDFYFSSDGHLGMGGLDVYRVVGTGNATKAVNLGFPFNSPYDDFSIRFDKELEGYMASNRSGGAGADDIYWFNLNKIVQIDLEGGVYNEKTRLPVTGAKVTLTPVGEEVNAVIVNAGTDGKFKFNLAENTDYTLTAEQTGFREFTPMAFSTSGIDSSTTLQKDIYLSPVEVKEVVVLRNIYFDFDKADIRPDAALELDKIAAFLNSDPSVRIELSAHADSRGTAAYNMKLTQRRADSAVAYLVSKGIAASRLVAKGYGFTKLANHCAKGVECTEEEHQWNRRVEFFVIGNDE</sequence>
<dbReference type="InterPro" id="IPR011659">
    <property type="entry name" value="WD40"/>
</dbReference>
<dbReference type="Pfam" id="PF00691">
    <property type="entry name" value="OmpA"/>
    <property type="match status" value="1"/>
</dbReference>
<dbReference type="SUPFAM" id="SSF103088">
    <property type="entry name" value="OmpA-like"/>
    <property type="match status" value="1"/>
</dbReference>
<protein>
    <submittedName>
        <fullName evidence="6">Cell envelope biogenesis protein OmpA</fullName>
    </submittedName>
</protein>
<dbReference type="PROSITE" id="PS51123">
    <property type="entry name" value="OMPA_2"/>
    <property type="match status" value="1"/>
</dbReference>
<name>A0ABQ1N0B1_9SPHI</name>
<dbReference type="PANTHER" id="PTHR30329">
    <property type="entry name" value="STATOR ELEMENT OF FLAGELLAR MOTOR COMPLEX"/>
    <property type="match status" value="1"/>
</dbReference>
<dbReference type="Gene3D" id="1.25.40.10">
    <property type="entry name" value="Tetratricopeptide repeat domain"/>
    <property type="match status" value="1"/>
</dbReference>
<evidence type="ECO:0000256" key="3">
    <source>
        <dbReference type="ARBA" id="ARBA00023237"/>
    </source>
</evidence>
<comment type="caution">
    <text evidence="6">The sequence shown here is derived from an EMBL/GenBank/DDBJ whole genome shotgun (WGS) entry which is preliminary data.</text>
</comment>
<dbReference type="Gene3D" id="3.30.1330.60">
    <property type="entry name" value="OmpA-like domain"/>
    <property type="match status" value="1"/>
</dbReference>